<keyword evidence="10 19" id="KW-0812">Transmembrane</keyword>
<dbReference type="PANTHER" id="PTHR34148">
    <property type="entry name" value="ADENOSYLCOBINAMIDE-GDP RIBAZOLETRANSFERASE"/>
    <property type="match status" value="1"/>
</dbReference>
<keyword evidence="9 19" id="KW-0808">Transferase</keyword>
<dbReference type="GeneID" id="71852532"/>
<dbReference type="InterPro" id="IPR003805">
    <property type="entry name" value="CobS"/>
</dbReference>
<dbReference type="GO" id="GO:0008818">
    <property type="term" value="F:cobalamin 5'-phosphate synthase activity"/>
    <property type="evidence" value="ECO:0007669"/>
    <property type="project" value="UniProtKB-UniRule"/>
</dbReference>
<evidence type="ECO:0000256" key="16">
    <source>
        <dbReference type="ARBA" id="ARBA00032853"/>
    </source>
</evidence>
<dbReference type="GO" id="GO:0005886">
    <property type="term" value="C:plasma membrane"/>
    <property type="evidence" value="ECO:0007669"/>
    <property type="project" value="UniProtKB-SubCell"/>
</dbReference>
<gene>
    <name evidence="19 20" type="primary">cobS</name>
    <name evidence="20" type="ORF">ACFOZ7_18560</name>
</gene>
<evidence type="ECO:0000256" key="12">
    <source>
        <dbReference type="ARBA" id="ARBA00022989"/>
    </source>
</evidence>
<comment type="cofactor">
    <cofactor evidence="1 19">
        <name>Mg(2+)</name>
        <dbReference type="ChEBI" id="CHEBI:18420"/>
    </cofactor>
</comment>
<feature type="transmembrane region" description="Helical" evidence="19">
    <location>
        <begin position="35"/>
        <end position="54"/>
    </location>
</feature>
<evidence type="ECO:0000256" key="10">
    <source>
        <dbReference type="ARBA" id="ARBA00022692"/>
    </source>
</evidence>
<feature type="transmembrane region" description="Helical" evidence="19">
    <location>
        <begin position="108"/>
        <end position="130"/>
    </location>
</feature>
<dbReference type="AlphaFoldDB" id="A0ABD5P456"/>
<evidence type="ECO:0000256" key="3">
    <source>
        <dbReference type="ARBA" id="ARBA00004663"/>
    </source>
</evidence>
<feature type="transmembrane region" description="Helical" evidence="19">
    <location>
        <begin position="174"/>
        <end position="193"/>
    </location>
</feature>
<evidence type="ECO:0000256" key="6">
    <source>
        <dbReference type="ARBA" id="ARBA00015850"/>
    </source>
</evidence>
<evidence type="ECO:0000256" key="13">
    <source>
        <dbReference type="ARBA" id="ARBA00023136"/>
    </source>
</evidence>
<dbReference type="NCBIfam" id="TIGR00317">
    <property type="entry name" value="cobS"/>
    <property type="match status" value="1"/>
</dbReference>
<comment type="pathway">
    <text evidence="3 19">Cofactor biosynthesis; adenosylcobalamin biosynthesis; adenosylcobalamin from cob(II)yrinate a,c-diamide: step 7/7.</text>
</comment>
<comment type="similarity">
    <text evidence="4 19">Belongs to the CobS family.</text>
</comment>
<evidence type="ECO:0000256" key="1">
    <source>
        <dbReference type="ARBA" id="ARBA00001946"/>
    </source>
</evidence>
<comment type="subcellular location">
    <subcellularLocation>
        <location evidence="2 19">Cell membrane</location>
        <topology evidence="2 19">Multi-pass membrane protein</topology>
    </subcellularLocation>
</comment>
<name>A0ABD5P456_9EURY</name>
<organism evidence="20 21">
    <name type="scientific">Natribaculum luteum</name>
    <dbReference type="NCBI Taxonomy" id="1586232"/>
    <lineage>
        <taxon>Archaea</taxon>
        <taxon>Methanobacteriati</taxon>
        <taxon>Methanobacteriota</taxon>
        <taxon>Stenosarchaea group</taxon>
        <taxon>Halobacteria</taxon>
        <taxon>Halobacteriales</taxon>
        <taxon>Natrialbaceae</taxon>
        <taxon>Natribaculum</taxon>
    </lineage>
</organism>
<evidence type="ECO:0000256" key="4">
    <source>
        <dbReference type="ARBA" id="ARBA00010561"/>
    </source>
</evidence>
<protein>
    <recommendedName>
        <fullName evidence="6 19">Adenosylcobinamide-GDP ribazoletransferase</fullName>
        <ecNumber evidence="5 19">2.7.8.26</ecNumber>
    </recommendedName>
    <alternativeName>
        <fullName evidence="16 19">Cobalamin synthase</fullName>
    </alternativeName>
    <alternativeName>
        <fullName evidence="15 19">Cobalamin-5'-phosphate synthase</fullName>
    </alternativeName>
</protein>
<dbReference type="Proteomes" id="UP001595821">
    <property type="component" value="Unassembled WGS sequence"/>
</dbReference>
<keyword evidence="11 19" id="KW-0460">Magnesium</keyword>
<evidence type="ECO:0000313" key="20">
    <source>
        <dbReference type="EMBL" id="MFC4248900.1"/>
    </source>
</evidence>
<comment type="catalytic activity">
    <reaction evidence="18 19">
        <text>alpha-ribazole 5'-phosphate + adenosylcob(III)inamide-GDP = adenosylcob(III)alamin 5'-phosphate + GMP + H(+)</text>
        <dbReference type="Rhea" id="RHEA:23560"/>
        <dbReference type="ChEBI" id="CHEBI:15378"/>
        <dbReference type="ChEBI" id="CHEBI:57918"/>
        <dbReference type="ChEBI" id="CHEBI:58115"/>
        <dbReference type="ChEBI" id="CHEBI:60487"/>
        <dbReference type="ChEBI" id="CHEBI:60493"/>
        <dbReference type="EC" id="2.7.8.26"/>
    </reaction>
</comment>
<keyword evidence="8 19" id="KW-0169">Cobalamin biosynthesis</keyword>
<keyword evidence="7 19" id="KW-1003">Cell membrane</keyword>
<keyword evidence="12 19" id="KW-1133">Transmembrane helix</keyword>
<feature type="transmembrane region" description="Helical" evidence="19">
    <location>
        <begin position="136"/>
        <end position="162"/>
    </location>
</feature>
<comment type="catalytic activity">
    <reaction evidence="17 19">
        <text>alpha-ribazole + adenosylcob(III)inamide-GDP = adenosylcob(III)alamin + GMP + H(+)</text>
        <dbReference type="Rhea" id="RHEA:16049"/>
        <dbReference type="ChEBI" id="CHEBI:10329"/>
        <dbReference type="ChEBI" id="CHEBI:15378"/>
        <dbReference type="ChEBI" id="CHEBI:18408"/>
        <dbReference type="ChEBI" id="CHEBI:58115"/>
        <dbReference type="ChEBI" id="CHEBI:60487"/>
        <dbReference type="EC" id="2.7.8.26"/>
    </reaction>
</comment>
<keyword evidence="13 19" id="KW-0472">Membrane</keyword>
<evidence type="ECO:0000256" key="14">
    <source>
        <dbReference type="ARBA" id="ARBA00025228"/>
    </source>
</evidence>
<evidence type="ECO:0000256" key="19">
    <source>
        <dbReference type="HAMAP-Rule" id="MF_00719"/>
    </source>
</evidence>
<dbReference type="HAMAP" id="MF_00719">
    <property type="entry name" value="CobS"/>
    <property type="match status" value="1"/>
</dbReference>
<proteinExistence type="inferred from homology"/>
<evidence type="ECO:0000256" key="5">
    <source>
        <dbReference type="ARBA" id="ARBA00013200"/>
    </source>
</evidence>
<dbReference type="PANTHER" id="PTHR34148:SF1">
    <property type="entry name" value="ADENOSYLCOBINAMIDE-GDP RIBAZOLETRANSFERASE"/>
    <property type="match status" value="1"/>
</dbReference>
<reference evidence="20 21" key="1">
    <citation type="journal article" date="2014" name="Int. J. Syst. Evol. Microbiol.">
        <title>Complete genome sequence of Corynebacterium casei LMG S-19264T (=DSM 44701T), isolated from a smear-ripened cheese.</title>
        <authorList>
            <consortium name="US DOE Joint Genome Institute (JGI-PGF)"/>
            <person name="Walter F."/>
            <person name="Albersmeier A."/>
            <person name="Kalinowski J."/>
            <person name="Ruckert C."/>
        </authorList>
    </citation>
    <scope>NUCLEOTIDE SEQUENCE [LARGE SCALE GENOMIC DNA]</scope>
    <source>
        <strain evidence="20 21">IBRC-M 10912</strain>
    </source>
</reference>
<accession>A0ABD5P456</accession>
<feature type="transmembrane region" description="Helical" evidence="19">
    <location>
        <begin position="199"/>
        <end position="218"/>
    </location>
</feature>
<comment type="function">
    <text evidence="14 19">Joins adenosylcobinamide-GDP and alpha-ribazole to generate adenosylcobalamin (Ado-cobalamin). Also synthesizes adenosylcobalamin 5'-phosphate from adenosylcobinamide-GDP and alpha-ribazole 5'-phosphate.</text>
</comment>
<evidence type="ECO:0000256" key="15">
    <source>
        <dbReference type="ARBA" id="ARBA00032605"/>
    </source>
</evidence>
<evidence type="ECO:0000256" key="8">
    <source>
        <dbReference type="ARBA" id="ARBA00022573"/>
    </source>
</evidence>
<evidence type="ECO:0000256" key="7">
    <source>
        <dbReference type="ARBA" id="ARBA00022475"/>
    </source>
</evidence>
<evidence type="ECO:0000256" key="9">
    <source>
        <dbReference type="ARBA" id="ARBA00022679"/>
    </source>
</evidence>
<dbReference type="EMBL" id="JBHSDJ010000129">
    <property type="protein sequence ID" value="MFC4248900.1"/>
    <property type="molecule type" value="Genomic_DNA"/>
</dbReference>
<comment type="caution">
    <text evidence="20">The sequence shown here is derived from an EMBL/GenBank/DDBJ whole genome shotgun (WGS) entry which is preliminary data.</text>
</comment>
<evidence type="ECO:0000313" key="21">
    <source>
        <dbReference type="Proteomes" id="UP001595821"/>
    </source>
</evidence>
<sequence>MTRSLCALRGAVAFLTRLPVGSREGDWEAFRETPAVFPVVGFVVGALAALPLLAGPALPAPTVALGYLLAVYLVTGIHHLDGVADLGDALVVHGDADRRREVLKDTTTGVGALLAVSVTVAGVGLGGLSLAGVPALVAVGVAVAAEVGAKLGMAALSCFATAAHEGMGSSFTDGVGPAAFALPAALAVPAAALTWPTPAAAVALCGALGGAGIPWLWARWRLEGVTGDVFGAANELGRVAGLHAGVIAWTLS</sequence>
<evidence type="ECO:0000256" key="17">
    <source>
        <dbReference type="ARBA" id="ARBA00048623"/>
    </source>
</evidence>
<evidence type="ECO:0000256" key="2">
    <source>
        <dbReference type="ARBA" id="ARBA00004651"/>
    </source>
</evidence>
<dbReference type="RefSeq" id="WP_246971686.1">
    <property type="nucleotide sequence ID" value="NZ_CP095397.1"/>
</dbReference>
<evidence type="ECO:0000256" key="11">
    <source>
        <dbReference type="ARBA" id="ARBA00022842"/>
    </source>
</evidence>
<dbReference type="GO" id="GO:0009236">
    <property type="term" value="P:cobalamin biosynthetic process"/>
    <property type="evidence" value="ECO:0007669"/>
    <property type="project" value="UniProtKB-UniRule"/>
</dbReference>
<dbReference type="Pfam" id="PF02654">
    <property type="entry name" value="CobS"/>
    <property type="match status" value="1"/>
</dbReference>
<dbReference type="EC" id="2.7.8.26" evidence="5 19"/>
<dbReference type="GO" id="GO:0051073">
    <property type="term" value="F:adenosylcobinamide-GDP ribazoletransferase activity"/>
    <property type="evidence" value="ECO:0007669"/>
    <property type="project" value="UniProtKB-UniRule"/>
</dbReference>
<evidence type="ECO:0000256" key="18">
    <source>
        <dbReference type="ARBA" id="ARBA00049504"/>
    </source>
</evidence>